<dbReference type="AlphaFoldDB" id="A0A5C3LQ11"/>
<reference evidence="2 3" key="1">
    <citation type="journal article" date="2019" name="Nat. Ecol. Evol.">
        <title>Megaphylogeny resolves global patterns of mushroom evolution.</title>
        <authorList>
            <person name="Varga T."/>
            <person name="Krizsan K."/>
            <person name="Foldi C."/>
            <person name="Dima B."/>
            <person name="Sanchez-Garcia M."/>
            <person name="Sanchez-Ramirez S."/>
            <person name="Szollosi G.J."/>
            <person name="Szarkandi J.G."/>
            <person name="Papp V."/>
            <person name="Albert L."/>
            <person name="Andreopoulos W."/>
            <person name="Angelini C."/>
            <person name="Antonin V."/>
            <person name="Barry K.W."/>
            <person name="Bougher N.L."/>
            <person name="Buchanan P."/>
            <person name="Buyck B."/>
            <person name="Bense V."/>
            <person name="Catcheside P."/>
            <person name="Chovatia M."/>
            <person name="Cooper J."/>
            <person name="Damon W."/>
            <person name="Desjardin D."/>
            <person name="Finy P."/>
            <person name="Geml J."/>
            <person name="Haridas S."/>
            <person name="Hughes K."/>
            <person name="Justo A."/>
            <person name="Karasinski D."/>
            <person name="Kautmanova I."/>
            <person name="Kiss B."/>
            <person name="Kocsube S."/>
            <person name="Kotiranta H."/>
            <person name="LaButti K.M."/>
            <person name="Lechner B.E."/>
            <person name="Liimatainen K."/>
            <person name="Lipzen A."/>
            <person name="Lukacs Z."/>
            <person name="Mihaltcheva S."/>
            <person name="Morgado L.N."/>
            <person name="Niskanen T."/>
            <person name="Noordeloos M.E."/>
            <person name="Ohm R.A."/>
            <person name="Ortiz-Santana B."/>
            <person name="Ovrebo C."/>
            <person name="Racz N."/>
            <person name="Riley R."/>
            <person name="Savchenko A."/>
            <person name="Shiryaev A."/>
            <person name="Soop K."/>
            <person name="Spirin V."/>
            <person name="Szebenyi C."/>
            <person name="Tomsovsky M."/>
            <person name="Tulloss R.E."/>
            <person name="Uehling J."/>
            <person name="Grigoriev I.V."/>
            <person name="Vagvolgyi C."/>
            <person name="Papp T."/>
            <person name="Martin F.M."/>
            <person name="Miettinen O."/>
            <person name="Hibbett D.S."/>
            <person name="Nagy L.G."/>
        </authorList>
    </citation>
    <scope>NUCLEOTIDE SEQUENCE [LARGE SCALE GENOMIC DNA]</scope>
    <source>
        <strain evidence="2 3">CBS 166.37</strain>
    </source>
</reference>
<dbReference type="Proteomes" id="UP000308652">
    <property type="component" value="Unassembled WGS sequence"/>
</dbReference>
<gene>
    <name evidence="2" type="ORF">BDQ12DRAFT_688443</name>
</gene>
<protein>
    <submittedName>
        <fullName evidence="2">Uncharacterized protein</fullName>
    </submittedName>
</protein>
<evidence type="ECO:0000256" key="1">
    <source>
        <dbReference type="SAM" id="Phobius"/>
    </source>
</evidence>
<keyword evidence="1" id="KW-1133">Transmembrane helix</keyword>
<dbReference type="EMBL" id="ML213623">
    <property type="protein sequence ID" value="TFK35239.1"/>
    <property type="molecule type" value="Genomic_DNA"/>
</dbReference>
<evidence type="ECO:0000313" key="3">
    <source>
        <dbReference type="Proteomes" id="UP000308652"/>
    </source>
</evidence>
<proteinExistence type="predicted"/>
<keyword evidence="1" id="KW-0472">Membrane</keyword>
<feature type="transmembrane region" description="Helical" evidence="1">
    <location>
        <begin position="37"/>
        <end position="59"/>
    </location>
</feature>
<organism evidence="2 3">
    <name type="scientific">Crucibulum laeve</name>
    <dbReference type="NCBI Taxonomy" id="68775"/>
    <lineage>
        <taxon>Eukaryota</taxon>
        <taxon>Fungi</taxon>
        <taxon>Dikarya</taxon>
        <taxon>Basidiomycota</taxon>
        <taxon>Agaricomycotina</taxon>
        <taxon>Agaricomycetes</taxon>
        <taxon>Agaricomycetidae</taxon>
        <taxon>Agaricales</taxon>
        <taxon>Agaricineae</taxon>
        <taxon>Nidulariaceae</taxon>
        <taxon>Crucibulum</taxon>
    </lineage>
</organism>
<keyword evidence="3" id="KW-1185">Reference proteome</keyword>
<accession>A0A5C3LQ11</accession>
<keyword evidence="1" id="KW-0812">Transmembrane</keyword>
<name>A0A5C3LQ11_9AGAR</name>
<evidence type="ECO:0000313" key="2">
    <source>
        <dbReference type="EMBL" id="TFK35239.1"/>
    </source>
</evidence>
<sequence>MGSRTWYVHGKREDGEEQAPGWCIERVMVAARSNQTILSLSLSLHIDFTAFCLVICASVQRSKPSKRP</sequence>